<dbReference type="Proteomes" id="UP000266234">
    <property type="component" value="Unassembled WGS sequence"/>
</dbReference>
<dbReference type="GO" id="GO:0004364">
    <property type="term" value="F:glutathione transferase activity"/>
    <property type="evidence" value="ECO:0007669"/>
    <property type="project" value="TreeGrafter"/>
</dbReference>
<name>A0A395SL26_9HYPO</name>
<evidence type="ECO:0000256" key="5">
    <source>
        <dbReference type="SAM" id="Phobius"/>
    </source>
</evidence>
<dbReference type="EMBL" id="PXOG01000146">
    <property type="protein sequence ID" value="RGP72835.1"/>
    <property type="molecule type" value="Genomic_DNA"/>
</dbReference>
<accession>A0A395SL26</accession>
<gene>
    <name evidence="6" type="ORF">FLONG3_6574</name>
</gene>
<dbReference type="OrthoDB" id="410651at2759"/>
<feature type="transmembrane region" description="Helical" evidence="5">
    <location>
        <begin position="12"/>
        <end position="31"/>
    </location>
</feature>
<dbReference type="InterPro" id="IPR001129">
    <property type="entry name" value="Membr-assoc_MAPEG"/>
</dbReference>
<dbReference type="AlphaFoldDB" id="A0A395SL26"/>
<keyword evidence="6" id="KW-0808">Transferase</keyword>
<dbReference type="STRING" id="694270.A0A395SL26"/>
<comment type="caution">
    <text evidence="6">The sequence shown here is derived from an EMBL/GenBank/DDBJ whole genome shotgun (WGS) entry which is preliminary data.</text>
</comment>
<keyword evidence="4 5" id="KW-0472">Membrane</keyword>
<comment type="subcellular location">
    <subcellularLocation>
        <location evidence="1">Membrane</location>
        <topology evidence="1">Multi-pass membrane protein</topology>
    </subcellularLocation>
</comment>
<dbReference type="Pfam" id="PF01124">
    <property type="entry name" value="MAPEG"/>
    <property type="match status" value="1"/>
</dbReference>
<dbReference type="SUPFAM" id="SSF161084">
    <property type="entry name" value="MAPEG domain-like"/>
    <property type="match status" value="1"/>
</dbReference>
<dbReference type="PANTHER" id="PTHR10250">
    <property type="entry name" value="MICROSOMAL GLUTATHIONE S-TRANSFERASE"/>
    <property type="match status" value="1"/>
</dbReference>
<sequence>MSLVLELPAEYGYVLVAATSTFFINTLHAGLTSKARKRSGLKYPIPYASNELAEKDPEAYKFNCSQRAHANFTENQISFLGALLISGLRYPVASAVLGAGWAASRVFYAIGYSAGGPKGRMAGSVGAALCDISLKFMAAYTSIMYALGN</sequence>
<dbReference type="GO" id="GO:0004602">
    <property type="term" value="F:glutathione peroxidase activity"/>
    <property type="evidence" value="ECO:0007669"/>
    <property type="project" value="TreeGrafter"/>
</dbReference>
<proteinExistence type="predicted"/>
<protein>
    <submittedName>
        <fullName evidence="6">Glutathione s-transferase</fullName>
    </submittedName>
</protein>
<evidence type="ECO:0000313" key="7">
    <source>
        <dbReference type="Proteomes" id="UP000266234"/>
    </source>
</evidence>
<organism evidence="6 7">
    <name type="scientific">Fusarium longipes</name>
    <dbReference type="NCBI Taxonomy" id="694270"/>
    <lineage>
        <taxon>Eukaryota</taxon>
        <taxon>Fungi</taxon>
        <taxon>Dikarya</taxon>
        <taxon>Ascomycota</taxon>
        <taxon>Pezizomycotina</taxon>
        <taxon>Sordariomycetes</taxon>
        <taxon>Hypocreomycetidae</taxon>
        <taxon>Hypocreales</taxon>
        <taxon>Nectriaceae</taxon>
        <taxon>Fusarium</taxon>
    </lineage>
</organism>
<dbReference type="GO" id="GO:0005635">
    <property type="term" value="C:nuclear envelope"/>
    <property type="evidence" value="ECO:0007669"/>
    <property type="project" value="TreeGrafter"/>
</dbReference>
<evidence type="ECO:0000256" key="1">
    <source>
        <dbReference type="ARBA" id="ARBA00004141"/>
    </source>
</evidence>
<evidence type="ECO:0000256" key="2">
    <source>
        <dbReference type="ARBA" id="ARBA00022692"/>
    </source>
</evidence>
<evidence type="ECO:0000256" key="4">
    <source>
        <dbReference type="ARBA" id="ARBA00023136"/>
    </source>
</evidence>
<keyword evidence="3 5" id="KW-1133">Transmembrane helix</keyword>
<dbReference type="GO" id="GO:0005783">
    <property type="term" value="C:endoplasmic reticulum"/>
    <property type="evidence" value="ECO:0007669"/>
    <property type="project" value="TreeGrafter"/>
</dbReference>
<dbReference type="GO" id="GO:0016020">
    <property type="term" value="C:membrane"/>
    <property type="evidence" value="ECO:0007669"/>
    <property type="project" value="UniProtKB-SubCell"/>
</dbReference>
<keyword evidence="7" id="KW-1185">Reference proteome</keyword>
<dbReference type="InterPro" id="IPR023352">
    <property type="entry name" value="MAPEG-like_dom_sf"/>
</dbReference>
<dbReference type="Gene3D" id="1.20.120.550">
    <property type="entry name" value="Membrane associated eicosanoid/glutathione metabolism-like domain"/>
    <property type="match status" value="1"/>
</dbReference>
<dbReference type="PANTHER" id="PTHR10250:SF26">
    <property type="entry name" value="GLUTATHIONE S-TRANSFERASE 3, MITOCHONDRIAL"/>
    <property type="match status" value="1"/>
</dbReference>
<dbReference type="InterPro" id="IPR050997">
    <property type="entry name" value="MAPEG"/>
</dbReference>
<reference evidence="6 7" key="1">
    <citation type="journal article" date="2018" name="PLoS Pathog.">
        <title>Evolution of structural diversity of trichothecenes, a family of toxins produced by plant pathogenic and entomopathogenic fungi.</title>
        <authorList>
            <person name="Proctor R.H."/>
            <person name="McCormick S.P."/>
            <person name="Kim H.S."/>
            <person name="Cardoza R.E."/>
            <person name="Stanley A.M."/>
            <person name="Lindo L."/>
            <person name="Kelly A."/>
            <person name="Brown D.W."/>
            <person name="Lee T."/>
            <person name="Vaughan M.M."/>
            <person name="Alexander N.J."/>
            <person name="Busman M."/>
            <person name="Gutierrez S."/>
        </authorList>
    </citation>
    <scope>NUCLEOTIDE SEQUENCE [LARGE SCALE GENOMIC DNA]</scope>
    <source>
        <strain evidence="6 7">NRRL 20695</strain>
    </source>
</reference>
<keyword evidence="2 5" id="KW-0812">Transmembrane</keyword>
<evidence type="ECO:0000313" key="6">
    <source>
        <dbReference type="EMBL" id="RGP72835.1"/>
    </source>
</evidence>
<evidence type="ECO:0000256" key="3">
    <source>
        <dbReference type="ARBA" id="ARBA00022989"/>
    </source>
</evidence>